<evidence type="ECO:0000313" key="2">
    <source>
        <dbReference type="Proteomes" id="UP001604277"/>
    </source>
</evidence>
<comment type="caution">
    <text evidence="1">The sequence shown here is derived from an EMBL/GenBank/DDBJ whole genome shotgun (WGS) entry which is preliminary data.</text>
</comment>
<dbReference type="Proteomes" id="UP001604277">
    <property type="component" value="Unassembled WGS sequence"/>
</dbReference>
<reference evidence="2" key="1">
    <citation type="submission" date="2024-07" db="EMBL/GenBank/DDBJ databases">
        <title>Two chromosome-level genome assemblies of Korean endemic species Abeliophyllum distichum and Forsythia ovata (Oleaceae).</title>
        <authorList>
            <person name="Jang H."/>
        </authorList>
    </citation>
    <scope>NUCLEOTIDE SEQUENCE [LARGE SCALE GENOMIC DNA]</scope>
</reference>
<sequence length="182" mass="18270">MSGMFNPAISDRSNSKVPDTLCRASATPFSPQSCSSSGVLNHSGGTVQGLHNVHGNVNISNVHWPYASRNSANIGGLSHGLQQAAGSTSSGRFSVYNPHNGLSQLSLGGSHGHSGVTNVGGYAFKDVISGQGVLPNVVNTGRIAHSVGHLVGGGNITITSGLGSAGMANQAGPSSRLNLTGN</sequence>
<organism evidence="1 2">
    <name type="scientific">Forsythia ovata</name>
    <dbReference type="NCBI Taxonomy" id="205694"/>
    <lineage>
        <taxon>Eukaryota</taxon>
        <taxon>Viridiplantae</taxon>
        <taxon>Streptophyta</taxon>
        <taxon>Embryophyta</taxon>
        <taxon>Tracheophyta</taxon>
        <taxon>Spermatophyta</taxon>
        <taxon>Magnoliopsida</taxon>
        <taxon>eudicotyledons</taxon>
        <taxon>Gunneridae</taxon>
        <taxon>Pentapetalae</taxon>
        <taxon>asterids</taxon>
        <taxon>lamiids</taxon>
        <taxon>Lamiales</taxon>
        <taxon>Oleaceae</taxon>
        <taxon>Forsythieae</taxon>
        <taxon>Forsythia</taxon>
    </lineage>
</organism>
<dbReference type="AlphaFoldDB" id="A0ABD1W1W5"/>
<name>A0ABD1W1W5_9LAMI</name>
<evidence type="ECO:0000313" key="1">
    <source>
        <dbReference type="EMBL" id="KAL2543644.1"/>
    </source>
</evidence>
<accession>A0ABD1W1W5</accession>
<keyword evidence="2" id="KW-1185">Reference proteome</keyword>
<protein>
    <submittedName>
        <fullName evidence="1">NOT2/NOT3/NOT5 family</fullName>
    </submittedName>
</protein>
<proteinExistence type="predicted"/>
<gene>
    <name evidence="1" type="ORF">Fot_12877</name>
</gene>
<dbReference type="EMBL" id="JBFOLJ010000004">
    <property type="protein sequence ID" value="KAL2543644.1"/>
    <property type="molecule type" value="Genomic_DNA"/>
</dbReference>